<evidence type="ECO:0000313" key="2">
    <source>
        <dbReference type="Proteomes" id="UP001381693"/>
    </source>
</evidence>
<sequence length="66" mass="7230">RLIANHAACFPLHPPCPSAMMLDTTIPWLAPWLRPLAIGTALLFNYLNVLLCCHGLHSPDTCECSS</sequence>
<dbReference type="EMBL" id="JAXCGZ010020780">
    <property type="protein sequence ID" value="KAK7065458.1"/>
    <property type="molecule type" value="Genomic_DNA"/>
</dbReference>
<dbReference type="Proteomes" id="UP001381693">
    <property type="component" value="Unassembled WGS sequence"/>
</dbReference>
<evidence type="ECO:0000313" key="1">
    <source>
        <dbReference type="EMBL" id="KAK7065458.1"/>
    </source>
</evidence>
<reference evidence="1 2" key="1">
    <citation type="submission" date="2023-11" db="EMBL/GenBank/DDBJ databases">
        <title>Halocaridina rubra genome assembly.</title>
        <authorList>
            <person name="Smith C."/>
        </authorList>
    </citation>
    <scope>NUCLEOTIDE SEQUENCE [LARGE SCALE GENOMIC DNA]</scope>
    <source>
        <strain evidence="1">EP-1</strain>
        <tissue evidence="1">Whole</tissue>
    </source>
</reference>
<dbReference type="AlphaFoldDB" id="A0AAN8WM16"/>
<keyword evidence="2" id="KW-1185">Reference proteome</keyword>
<comment type="caution">
    <text evidence="1">The sequence shown here is derived from an EMBL/GenBank/DDBJ whole genome shotgun (WGS) entry which is preliminary data.</text>
</comment>
<proteinExistence type="predicted"/>
<feature type="non-terminal residue" evidence="1">
    <location>
        <position position="66"/>
    </location>
</feature>
<gene>
    <name evidence="1" type="ORF">SK128_012180</name>
</gene>
<protein>
    <submittedName>
        <fullName evidence="1">Uncharacterized protein</fullName>
    </submittedName>
</protein>
<organism evidence="1 2">
    <name type="scientific">Halocaridina rubra</name>
    <name type="common">Hawaiian red shrimp</name>
    <dbReference type="NCBI Taxonomy" id="373956"/>
    <lineage>
        <taxon>Eukaryota</taxon>
        <taxon>Metazoa</taxon>
        <taxon>Ecdysozoa</taxon>
        <taxon>Arthropoda</taxon>
        <taxon>Crustacea</taxon>
        <taxon>Multicrustacea</taxon>
        <taxon>Malacostraca</taxon>
        <taxon>Eumalacostraca</taxon>
        <taxon>Eucarida</taxon>
        <taxon>Decapoda</taxon>
        <taxon>Pleocyemata</taxon>
        <taxon>Caridea</taxon>
        <taxon>Atyoidea</taxon>
        <taxon>Atyidae</taxon>
        <taxon>Halocaridina</taxon>
    </lineage>
</organism>
<accession>A0AAN8WM16</accession>
<feature type="non-terminal residue" evidence="1">
    <location>
        <position position="1"/>
    </location>
</feature>
<name>A0AAN8WM16_HALRR</name>